<dbReference type="InterPro" id="IPR028973">
    <property type="entry name" value="PhnB-like"/>
</dbReference>
<gene>
    <name evidence="2" type="ORF">EDB95_1378</name>
</gene>
<dbReference type="SUPFAM" id="SSF54593">
    <property type="entry name" value="Glyoxalase/Bleomycin resistance protein/Dihydroxybiphenyl dioxygenase"/>
    <property type="match status" value="1"/>
</dbReference>
<evidence type="ECO:0000259" key="1">
    <source>
        <dbReference type="Pfam" id="PF06983"/>
    </source>
</evidence>
<feature type="domain" description="PhnB-like" evidence="1">
    <location>
        <begin position="5"/>
        <end position="135"/>
    </location>
</feature>
<dbReference type="Gene3D" id="3.10.180.10">
    <property type="entry name" value="2,3-Dihydroxybiphenyl 1,2-Dioxygenase, domain 1"/>
    <property type="match status" value="1"/>
</dbReference>
<dbReference type="EMBL" id="SODV01000001">
    <property type="protein sequence ID" value="TDX00356.1"/>
    <property type="molecule type" value="Genomic_DNA"/>
</dbReference>
<keyword evidence="3" id="KW-1185">Reference proteome</keyword>
<evidence type="ECO:0000313" key="3">
    <source>
        <dbReference type="Proteomes" id="UP000294498"/>
    </source>
</evidence>
<dbReference type="OrthoDB" id="9795306at2"/>
<proteinExistence type="predicted"/>
<evidence type="ECO:0000313" key="2">
    <source>
        <dbReference type="EMBL" id="TDX00356.1"/>
    </source>
</evidence>
<name>A0A4R8DRA5_9BACT</name>
<dbReference type="PANTHER" id="PTHR33990:SF1">
    <property type="entry name" value="PROTEIN YJDN"/>
    <property type="match status" value="1"/>
</dbReference>
<dbReference type="CDD" id="cd06588">
    <property type="entry name" value="PhnB_like"/>
    <property type="match status" value="1"/>
</dbReference>
<dbReference type="Pfam" id="PF06983">
    <property type="entry name" value="3-dmu-9_3-mt"/>
    <property type="match status" value="1"/>
</dbReference>
<protein>
    <submittedName>
        <fullName evidence="2">PhnB protein</fullName>
    </submittedName>
</protein>
<dbReference type="Proteomes" id="UP000294498">
    <property type="component" value="Unassembled WGS sequence"/>
</dbReference>
<organism evidence="2 3">
    <name type="scientific">Dinghuibacter silviterrae</name>
    <dbReference type="NCBI Taxonomy" id="1539049"/>
    <lineage>
        <taxon>Bacteria</taxon>
        <taxon>Pseudomonadati</taxon>
        <taxon>Bacteroidota</taxon>
        <taxon>Chitinophagia</taxon>
        <taxon>Chitinophagales</taxon>
        <taxon>Chitinophagaceae</taxon>
        <taxon>Dinghuibacter</taxon>
    </lineage>
</organism>
<sequence>MHTVKVIPYFMFEGDCEEALHFYQTALGGEVVVQSRYDNPNMNAPENYKNKVLHARLLIDGVIVLYGSDAFPGKPVHKTSGDISISVVFTGDLEKAKKAYDLLATGGKAGMAFAKQFWGDWHGGLTDRYGMHWNVNFEEPR</sequence>
<dbReference type="AlphaFoldDB" id="A0A4R8DRA5"/>
<dbReference type="PANTHER" id="PTHR33990">
    <property type="entry name" value="PROTEIN YJDN-RELATED"/>
    <property type="match status" value="1"/>
</dbReference>
<dbReference type="InterPro" id="IPR029068">
    <property type="entry name" value="Glyas_Bleomycin-R_OHBP_Dase"/>
</dbReference>
<dbReference type="RefSeq" id="WP_133991890.1">
    <property type="nucleotide sequence ID" value="NZ_SODV01000001.1"/>
</dbReference>
<reference evidence="2 3" key="1">
    <citation type="submission" date="2019-03" db="EMBL/GenBank/DDBJ databases">
        <title>Genomic Encyclopedia of Type Strains, Phase IV (KMG-IV): sequencing the most valuable type-strain genomes for metagenomic binning, comparative biology and taxonomic classification.</title>
        <authorList>
            <person name="Goeker M."/>
        </authorList>
    </citation>
    <scope>NUCLEOTIDE SEQUENCE [LARGE SCALE GENOMIC DNA]</scope>
    <source>
        <strain evidence="2 3">DSM 100059</strain>
    </source>
</reference>
<comment type="caution">
    <text evidence="2">The sequence shown here is derived from an EMBL/GenBank/DDBJ whole genome shotgun (WGS) entry which is preliminary data.</text>
</comment>
<accession>A0A4R8DRA5</accession>